<dbReference type="Proteomes" id="UP000002218">
    <property type="component" value="Chromosome"/>
</dbReference>
<dbReference type="eggNOG" id="ENOG50324Z0">
    <property type="taxonomic scope" value="Bacteria"/>
</dbReference>
<feature type="compositionally biased region" description="Low complexity" evidence="1">
    <location>
        <begin position="103"/>
        <end position="113"/>
    </location>
</feature>
<evidence type="ECO:0000256" key="1">
    <source>
        <dbReference type="SAM" id="MobiDB-lite"/>
    </source>
</evidence>
<dbReference type="KEGG" id="nml:Namu_2294"/>
<feature type="compositionally biased region" description="Low complexity" evidence="1">
    <location>
        <begin position="55"/>
        <end position="80"/>
    </location>
</feature>
<dbReference type="InParanoid" id="C8XKA9"/>
<feature type="region of interest" description="Disordered" evidence="1">
    <location>
        <begin position="1"/>
        <end position="119"/>
    </location>
</feature>
<keyword evidence="2" id="KW-1133">Transmembrane helix</keyword>
<dbReference type="HOGENOM" id="CLU_605006_0_0_11"/>
<protein>
    <submittedName>
        <fullName evidence="3">Uncharacterized protein</fullName>
    </submittedName>
</protein>
<reference evidence="3 4" key="2">
    <citation type="journal article" date="2010" name="Stand. Genomic Sci.">
        <title>Complete genome sequence of Nakamurella multipartita type strain (Y-104).</title>
        <authorList>
            <person name="Tice H."/>
            <person name="Mayilraj S."/>
            <person name="Sims D."/>
            <person name="Lapidus A."/>
            <person name="Nolan M."/>
            <person name="Lucas S."/>
            <person name="Glavina Del Rio T."/>
            <person name="Copeland A."/>
            <person name="Cheng J.F."/>
            <person name="Meincke L."/>
            <person name="Bruce D."/>
            <person name="Goodwin L."/>
            <person name="Pitluck S."/>
            <person name="Ivanova N."/>
            <person name="Mavromatis K."/>
            <person name="Ovchinnikova G."/>
            <person name="Pati A."/>
            <person name="Chen A."/>
            <person name="Palaniappan K."/>
            <person name="Land M."/>
            <person name="Hauser L."/>
            <person name="Chang Y.J."/>
            <person name="Jeffries C.D."/>
            <person name="Detter J.C."/>
            <person name="Brettin T."/>
            <person name="Rohde M."/>
            <person name="Goker M."/>
            <person name="Bristow J."/>
            <person name="Eisen J.A."/>
            <person name="Markowitz V."/>
            <person name="Hugenholtz P."/>
            <person name="Kyrpides N.C."/>
            <person name="Klenk H.P."/>
            <person name="Chen F."/>
        </authorList>
    </citation>
    <scope>NUCLEOTIDE SEQUENCE [LARGE SCALE GENOMIC DNA]</scope>
    <source>
        <strain evidence="4">ATCC 700099 / DSM 44233 / CIP 104796 / JCM 9543 / NBRC 105858 / Y-104</strain>
    </source>
</reference>
<organism evidence="3 4">
    <name type="scientific">Nakamurella multipartita (strain ATCC 700099 / DSM 44233 / CIP 104796 / JCM 9543 / NBRC 105858 / Y-104)</name>
    <name type="common">Microsphaera multipartita</name>
    <dbReference type="NCBI Taxonomy" id="479431"/>
    <lineage>
        <taxon>Bacteria</taxon>
        <taxon>Bacillati</taxon>
        <taxon>Actinomycetota</taxon>
        <taxon>Actinomycetes</taxon>
        <taxon>Nakamurellales</taxon>
        <taxon>Nakamurellaceae</taxon>
        <taxon>Nakamurella</taxon>
    </lineage>
</organism>
<evidence type="ECO:0000313" key="3">
    <source>
        <dbReference type="EMBL" id="ACV78671.1"/>
    </source>
</evidence>
<dbReference type="AlphaFoldDB" id="C8XKA9"/>
<dbReference type="STRING" id="479431.Namu_2294"/>
<feature type="compositionally biased region" description="Low complexity" evidence="1">
    <location>
        <begin position="24"/>
        <end position="37"/>
    </location>
</feature>
<dbReference type="OrthoDB" id="3574198at2"/>
<feature type="transmembrane region" description="Helical" evidence="2">
    <location>
        <begin position="124"/>
        <end position="144"/>
    </location>
</feature>
<keyword evidence="2" id="KW-0812">Transmembrane</keyword>
<name>C8XKA9_NAKMY</name>
<accession>C8XKA9</accession>
<sequence length="535" mass="55486">MSEQGGPQGPAQGRPAGGPPPQGPWQGPNGPQGWPQPGQGGGPQNPGGNPGGQNWGQNPGPGAPGQPTGPQGWQPQTGPQGQPPTGPQGWQQPPTQTFPPQGPGQQPWNTQGPATEPKKSKTPLIVALVVVVALVAAAGVWFFAFRDKNSTAATAGGESTPQASVTALFSTLSNSDPIGLADQLDPAEASLFKDLNSDIITELKRLEVLSPNASADTMTGTKITVKDLTFAGDNDVINDHLQIVKLTGGTITVESNPSDLPLSDKIKDAFGSQLDQVQPQSETVNIADEVAKNDGKPFRVATVKRGDNWYVSFFYTIADNATQEAGLPNPTAADAIPAAGASSPEGAVDALFKAAQSGDLAGIIAVTPPDEMGALHDYGKLLLQQADSGSLEGDMQDLGFTISDTEWDVSDVTGGKKVSIKSLTITADGQTITIERDPSAGSLTVSAPGQPATTIDDSTIDTYIAQYADSADLDQQAVDIIKREFKQVIGLGLVTTQVDGQWYVSPVRSAGDVFTSLLKGLEPGDVDYLITLSGN</sequence>
<dbReference type="EMBL" id="CP001737">
    <property type="protein sequence ID" value="ACV78671.1"/>
    <property type="molecule type" value="Genomic_DNA"/>
</dbReference>
<reference evidence="4" key="1">
    <citation type="submission" date="2009-09" db="EMBL/GenBank/DDBJ databases">
        <title>The complete genome of Nakamurella multipartita DSM 44233.</title>
        <authorList>
            <consortium name="US DOE Joint Genome Institute (JGI-PGF)"/>
            <person name="Lucas S."/>
            <person name="Copeland A."/>
            <person name="Lapidus A."/>
            <person name="Glavina del Rio T."/>
            <person name="Dalin E."/>
            <person name="Tice H."/>
            <person name="Bruce D."/>
            <person name="Goodwin L."/>
            <person name="Pitluck S."/>
            <person name="Kyrpides N."/>
            <person name="Mavromatis K."/>
            <person name="Ivanova N."/>
            <person name="Ovchinnikova G."/>
            <person name="Sims D."/>
            <person name="Meincke L."/>
            <person name="Brettin T."/>
            <person name="Detter J.C."/>
            <person name="Han C."/>
            <person name="Larimer F."/>
            <person name="Land M."/>
            <person name="Hauser L."/>
            <person name="Markowitz V."/>
            <person name="Cheng J.-F."/>
            <person name="Hugenholtz P."/>
            <person name="Woyke T."/>
            <person name="Wu D."/>
            <person name="Klenk H.-P."/>
            <person name="Eisen J.A."/>
        </authorList>
    </citation>
    <scope>NUCLEOTIDE SEQUENCE [LARGE SCALE GENOMIC DNA]</scope>
    <source>
        <strain evidence="4">ATCC 700099 / DSM 44233 / CIP 104796 / JCM 9543 / NBRC 105858 / Y-104</strain>
    </source>
</reference>
<gene>
    <name evidence="3" type="ordered locus">Namu_2294</name>
</gene>
<feature type="compositionally biased region" description="Gly residues" evidence="1">
    <location>
        <begin position="38"/>
        <end position="54"/>
    </location>
</feature>
<dbReference type="RefSeq" id="WP_015747561.1">
    <property type="nucleotide sequence ID" value="NC_013235.1"/>
</dbReference>
<proteinExistence type="predicted"/>
<keyword evidence="4" id="KW-1185">Reference proteome</keyword>
<evidence type="ECO:0000313" key="4">
    <source>
        <dbReference type="Proteomes" id="UP000002218"/>
    </source>
</evidence>
<evidence type="ECO:0000256" key="2">
    <source>
        <dbReference type="SAM" id="Phobius"/>
    </source>
</evidence>
<keyword evidence="2" id="KW-0472">Membrane</keyword>